<dbReference type="InterPro" id="IPR024187">
    <property type="entry name" value="Sig_transdc_resp-reg_cit/mal"/>
</dbReference>
<keyword evidence="2 9" id="KW-0963">Cytoplasm</keyword>
<evidence type="ECO:0000259" key="11">
    <source>
        <dbReference type="PROSITE" id="PS50110"/>
    </source>
</evidence>
<feature type="modified residue" description="4-aspartylphosphate" evidence="10">
    <location>
        <position position="54"/>
    </location>
</feature>
<dbReference type="SMART" id="SM00448">
    <property type="entry name" value="REC"/>
    <property type="match status" value="1"/>
</dbReference>
<keyword evidence="5 9" id="KW-0805">Transcription regulation</keyword>
<organism evidence="12 13">
    <name type="scientific">Butyricicoccus intestinisimiae</name>
    <dbReference type="NCBI Taxonomy" id="2841509"/>
    <lineage>
        <taxon>Bacteria</taxon>
        <taxon>Bacillati</taxon>
        <taxon>Bacillota</taxon>
        <taxon>Clostridia</taxon>
        <taxon>Eubacteriales</taxon>
        <taxon>Butyricicoccaceae</taxon>
        <taxon>Butyricicoccus</taxon>
    </lineage>
</organism>
<evidence type="ECO:0000256" key="7">
    <source>
        <dbReference type="ARBA" id="ARBA00023159"/>
    </source>
</evidence>
<comment type="subcellular location">
    <subcellularLocation>
        <location evidence="1 9">Cytoplasm</location>
    </subcellularLocation>
</comment>
<evidence type="ECO:0000256" key="9">
    <source>
        <dbReference type="PIRNR" id="PIRNR006171"/>
    </source>
</evidence>
<evidence type="ECO:0000256" key="4">
    <source>
        <dbReference type="ARBA" id="ARBA00023012"/>
    </source>
</evidence>
<keyword evidence="13" id="KW-1185">Reference proteome</keyword>
<reference evidence="12 13" key="1">
    <citation type="submission" date="2021-06" db="EMBL/GenBank/DDBJ databases">
        <authorList>
            <person name="Sun Q."/>
            <person name="Li D."/>
        </authorList>
    </citation>
    <scope>NUCLEOTIDE SEQUENCE [LARGE SCALE GENOMIC DNA]</scope>
    <source>
        <strain evidence="12 13">MSJd-7</strain>
    </source>
</reference>
<accession>A0ABS6EVE6</accession>
<evidence type="ECO:0000256" key="2">
    <source>
        <dbReference type="ARBA" id="ARBA00022490"/>
    </source>
</evidence>
<evidence type="ECO:0000256" key="10">
    <source>
        <dbReference type="PROSITE-ProRule" id="PRU00169"/>
    </source>
</evidence>
<proteinExistence type="predicted"/>
<dbReference type="InterPro" id="IPR051271">
    <property type="entry name" value="2C-system_Tx_regulators"/>
</dbReference>
<dbReference type="EMBL" id="JAHLQI010000006">
    <property type="protein sequence ID" value="MBU5491167.1"/>
    <property type="molecule type" value="Genomic_DNA"/>
</dbReference>
<keyword evidence="8 9" id="KW-0804">Transcription</keyword>
<comment type="caution">
    <text evidence="12">The sequence shown here is derived from an EMBL/GenBank/DDBJ whole genome shotgun (WGS) entry which is preliminary data.</text>
</comment>
<evidence type="ECO:0000313" key="13">
    <source>
        <dbReference type="Proteomes" id="UP000783588"/>
    </source>
</evidence>
<keyword evidence="7 9" id="KW-0010">Activator</keyword>
<keyword evidence="3 10" id="KW-0597">Phosphoprotein</keyword>
<evidence type="ECO:0000256" key="3">
    <source>
        <dbReference type="ARBA" id="ARBA00022553"/>
    </source>
</evidence>
<dbReference type="PIRSF" id="PIRSF006171">
    <property type="entry name" value="RR_citrat_malat"/>
    <property type="match status" value="1"/>
</dbReference>
<evidence type="ECO:0000313" key="12">
    <source>
        <dbReference type="EMBL" id="MBU5491167.1"/>
    </source>
</evidence>
<evidence type="ECO:0000256" key="6">
    <source>
        <dbReference type="ARBA" id="ARBA00023125"/>
    </source>
</evidence>
<evidence type="ECO:0000256" key="1">
    <source>
        <dbReference type="ARBA" id="ARBA00004496"/>
    </source>
</evidence>
<sequence length="228" mass="25725">MYRTVIVEDDPVITLLNRRYIEKDERFCVVQTFSAAHPALFWLRSNPVDLIILDVYMPQMNGLELLRMLRAEGVDSDVIMVTSANDAETIEALMRLGVTDYLIKPFGLERFQLALDTFCNRKNAIHDSAQGAFTQNKLDRALLHISAPVPQTKSAPPKGLQAKTLERIKLYLQQNPGGHTCDDIAGHVDLSVVTVRRYVNYLVEQSIISSDMDYNTGGRPCIVYHAEN</sequence>
<gene>
    <name evidence="12" type="ORF">KQI75_11170</name>
</gene>
<keyword evidence="6 9" id="KW-0238">DNA-binding</keyword>
<feature type="domain" description="Response regulatory" evidence="11">
    <location>
        <begin position="3"/>
        <end position="119"/>
    </location>
</feature>
<dbReference type="RefSeq" id="WP_216470879.1">
    <property type="nucleotide sequence ID" value="NZ_JAHLQI010000006.1"/>
</dbReference>
<protein>
    <recommendedName>
        <fullName evidence="9">Transcriptional regulatory protein</fullName>
    </recommendedName>
</protein>
<dbReference type="Proteomes" id="UP000783588">
    <property type="component" value="Unassembled WGS sequence"/>
</dbReference>
<dbReference type="PROSITE" id="PS50110">
    <property type="entry name" value="RESPONSE_REGULATORY"/>
    <property type="match status" value="1"/>
</dbReference>
<dbReference type="InterPro" id="IPR001789">
    <property type="entry name" value="Sig_transdc_resp-reg_receiver"/>
</dbReference>
<dbReference type="PANTHER" id="PTHR45526">
    <property type="entry name" value="TRANSCRIPTIONAL REGULATORY PROTEIN DPIA"/>
    <property type="match status" value="1"/>
</dbReference>
<dbReference type="PANTHER" id="PTHR45526:SF1">
    <property type="entry name" value="TRANSCRIPTIONAL REGULATORY PROTEIN DCUR-RELATED"/>
    <property type="match status" value="1"/>
</dbReference>
<evidence type="ECO:0000256" key="8">
    <source>
        <dbReference type="ARBA" id="ARBA00023163"/>
    </source>
</evidence>
<dbReference type="Pfam" id="PF00072">
    <property type="entry name" value="Response_reg"/>
    <property type="match status" value="1"/>
</dbReference>
<keyword evidence="4 9" id="KW-0902">Two-component regulatory system</keyword>
<evidence type="ECO:0000256" key="5">
    <source>
        <dbReference type="ARBA" id="ARBA00023015"/>
    </source>
</evidence>
<name>A0ABS6EVE6_9FIRM</name>